<dbReference type="GO" id="GO:0140664">
    <property type="term" value="F:ATP-dependent DNA damage sensor activity"/>
    <property type="evidence" value="ECO:0007669"/>
    <property type="project" value="InterPro"/>
</dbReference>
<name>A0A814LN60_9BILA</name>
<dbReference type="Proteomes" id="UP000663889">
    <property type="component" value="Unassembled WGS sequence"/>
</dbReference>
<sequence length="662" mass="75168">MHDDLSSICDKLSSYLSSTPSRSSISKKNGNETTREPIRLVYDPKQGGWLYRINRKESATLQKQLPNITIKVTKKEGIFFQTSRLNDLNTKYSMLNATYNETSKELIDEVLNIASSYCDSLSQLAEILAQIDCLVSFAIASVNGNYIRPIFTRILFSVGASCLIFSLVFGWVSFSVPDWLQFYERNKLLDNKLSNENFDLLKKFGLWYKCIFSTDSNDFICTVWNNDAPSFVRVAQVLVPFGLILGCLSLLSTCVGFMCRGALISIMIFSALFAFLSFIFITIGATVFATESLVYVERLRLNNNENPRRWGMWLLVPNLILSFLTSLCFITASLLNWCDYRNMEVTGILSHNVDKYNGSVYKAPSESNTTSVIKAQYPHQDYPNTCYQISGLNNNNNNQQNPMGYPPPPSYAALVNPSYQPTPPGLFGYSRSGSPTMNLMHQHTNFDPYYPRHYMTETLEMDDLSRTNRSSRRRPRIRRQSSHRSRSNSPDESTIIDDNNQKQTQFIPIPIPYYQPQQTASTSQTTKLQTPMVSSNNNPSSISYIVPQSKQQYMEETIQPNTKVTNMLKYGTVQPSLMVSNPTQPVYTIAYRTNNGGNLLAPNIITGPAAATYVTATRKQISEITSLISDSDKEEDRNYQTIPKQRNSKKININEAWTWRKL</sequence>
<comment type="caution">
    <text evidence="3">The sequence shown here is derived from an EMBL/GenBank/DDBJ whole genome shotgun (WGS) entry which is preliminary data.</text>
</comment>
<gene>
    <name evidence="3" type="ORF">SEV965_LOCUS14209</name>
</gene>
<keyword evidence="2" id="KW-1133">Transmembrane helix</keyword>
<keyword evidence="2" id="KW-0812">Transmembrane</keyword>
<dbReference type="GO" id="GO:0006298">
    <property type="term" value="P:mismatch repair"/>
    <property type="evidence" value="ECO:0007669"/>
    <property type="project" value="InterPro"/>
</dbReference>
<dbReference type="GO" id="GO:0006312">
    <property type="term" value="P:mitotic recombination"/>
    <property type="evidence" value="ECO:0007669"/>
    <property type="project" value="TreeGrafter"/>
</dbReference>
<feature type="transmembrane region" description="Helical" evidence="2">
    <location>
        <begin position="237"/>
        <end position="259"/>
    </location>
</feature>
<dbReference type="SUPFAM" id="SSF48334">
    <property type="entry name" value="DNA repair protein MutS, domain III"/>
    <property type="match status" value="1"/>
</dbReference>
<dbReference type="GO" id="GO:0030983">
    <property type="term" value="F:mismatched DNA binding"/>
    <property type="evidence" value="ECO:0007669"/>
    <property type="project" value="InterPro"/>
</dbReference>
<organism evidence="3 4">
    <name type="scientific">Rotaria sordida</name>
    <dbReference type="NCBI Taxonomy" id="392033"/>
    <lineage>
        <taxon>Eukaryota</taxon>
        <taxon>Metazoa</taxon>
        <taxon>Spiralia</taxon>
        <taxon>Gnathifera</taxon>
        <taxon>Rotifera</taxon>
        <taxon>Eurotatoria</taxon>
        <taxon>Bdelloidea</taxon>
        <taxon>Philodinida</taxon>
        <taxon>Philodinidae</taxon>
        <taxon>Rotaria</taxon>
    </lineage>
</organism>
<dbReference type="PANTHER" id="PTHR11361">
    <property type="entry name" value="DNA MISMATCH REPAIR PROTEIN MUTS FAMILY MEMBER"/>
    <property type="match status" value="1"/>
</dbReference>
<reference evidence="3" key="1">
    <citation type="submission" date="2021-02" db="EMBL/GenBank/DDBJ databases">
        <authorList>
            <person name="Nowell W R."/>
        </authorList>
    </citation>
    <scope>NUCLEOTIDE SEQUENCE</scope>
</reference>
<feature type="transmembrane region" description="Helical" evidence="2">
    <location>
        <begin position="266"/>
        <end position="290"/>
    </location>
</feature>
<dbReference type="PANTHER" id="PTHR11361:SF35">
    <property type="entry name" value="DNA MISMATCH REPAIR PROTEIN MSH2"/>
    <property type="match status" value="1"/>
</dbReference>
<protein>
    <submittedName>
        <fullName evidence="3">Uncharacterized protein</fullName>
    </submittedName>
</protein>
<dbReference type="EMBL" id="CAJNOU010000698">
    <property type="protein sequence ID" value="CAF1068103.1"/>
    <property type="molecule type" value="Genomic_DNA"/>
</dbReference>
<dbReference type="InterPro" id="IPR036187">
    <property type="entry name" value="DNA_mismatch_repair_MutS_sf"/>
</dbReference>
<proteinExistence type="predicted"/>
<evidence type="ECO:0000313" key="4">
    <source>
        <dbReference type="Proteomes" id="UP000663889"/>
    </source>
</evidence>
<dbReference type="AlphaFoldDB" id="A0A814LN60"/>
<dbReference type="GO" id="GO:0032301">
    <property type="term" value="C:MutSalpha complex"/>
    <property type="evidence" value="ECO:0007669"/>
    <property type="project" value="TreeGrafter"/>
</dbReference>
<accession>A0A814LN60</accession>
<evidence type="ECO:0000256" key="1">
    <source>
        <dbReference type="SAM" id="MobiDB-lite"/>
    </source>
</evidence>
<feature type="compositionally biased region" description="Polar residues" evidence="1">
    <location>
        <begin position="490"/>
        <end position="502"/>
    </location>
</feature>
<feature type="region of interest" description="Disordered" evidence="1">
    <location>
        <begin position="516"/>
        <end position="540"/>
    </location>
</feature>
<evidence type="ECO:0000256" key="2">
    <source>
        <dbReference type="SAM" id="Phobius"/>
    </source>
</evidence>
<dbReference type="Gene3D" id="1.20.140.150">
    <property type="match status" value="1"/>
</dbReference>
<evidence type="ECO:0000313" key="3">
    <source>
        <dbReference type="EMBL" id="CAF1068103.1"/>
    </source>
</evidence>
<keyword evidence="2" id="KW-0472">Membrane</keyword>
<dbReference type="InterPro" id="IPR045076">
    <property type="entry name" value="MutS"/>
</dbReference>
<dbReference type="Gene3D" id="1.10.1420.10">
    <property type="match status" value="1"/>
</dbReference>
<feature type="compositionally biased region" description="Basic residues" evidence="1">
    <location>
        <begin position="469"/>
        <end position="486"/>
    </location>
</feature>
<feature type="region of interest" description="Disordered" evidence="1">
    <location>
        <begin position="461"/>
        <end position="502"/>
    </location>
</feature>
<dbReference type="GO" id="GO:0005524">
    <property type="term" value="F:ATP binding"/>
    <property type="evidence" value="ECO:0007669"/>
    <property type="project" value="InterPro"/>
</dbReference>
<feature type="transmembrane region" description="Helical" evidence="2">
    <location>
        <begin position="154"/>
        <end position="174"/>
    </location>
</feature>
<feature type="transmembrane region" description="Helical" evidence="2">
    <location>
        <begin position="310"/>
        <end position="335"/>
    </location>
</feature>